<accession>A0A0G0DWH3</accession>
<evidence type="ECO:0000313" key="2">
    <source>
        <dbReference type="EMBL" id="KKP59477.1"/>
    </source>
</evidence>
<sequence>MKKIIIVLLILLALVLGLFFYIKFYSSNKFQIIFLNVGQGDSALIKFRNGEKMLVDCGPDRKILSKLGQYLPFYDRTIDVLLVTHPDLDHYGGCADILKRYQVKKIITNGEIKDSDPFFQVWQKMVMQENAENLVVFYPEEIIIASTTFKFLSPDNSLGLEDKIKEGNNNSIVFQLQDLAVGKVLFTGDMELPLENALLTKYCPDFTSSTLPCPSLQSDYLKVGHHGSDSSSGDNFLQAVNPKVSIISVGKNTFGHPSFRVLRHLERAGTVIWRTDEKNDIIIGEN</sequence>
<reference evidence="2 3" key="1">
    <citation type="journal article" date="2015" name="Nature">
        <title>rRNA introns, odd ribosomes, and small enigmatic genomes across a large radiation of phyla.</title>
        <authorList>
            <person name="Brown C.T."/>
            <person name="Hug L.A."/>
            <person name="Thomas B.C."/>
            <person name="Sharon I."/>
            <person name="Castelle C.J."/>
            <person name="Singh A."/>
            <person name="Wilkins M.J."/>
            <person name="Williams K.H."/>
            <person name="Banfield J.F."/>
        </authorList>
    </citation>
    <scope>NUCLEOTIDE SEQUENCE [LARGE SCALE GENOMIC DNA]</scope>
</reference>
<dbReference type="SMART" id="SM00849">
    <property type="entry name" value="Lactamase_B"/>
    <property type="match status" value="1"/>
</dbReference>
<dbReference type="PANTHER" id="PTHR30619">
    <property type="entry name" value="DNA INTERNALIZATION/COMPETENCE PROTEIN COMEC/REC2"/>
    <property type="match status" value="1"/>
</dbReference>
<dbReference type="InterPro" id="IPR052159">
    <property type="entry name" value="Competence_DNA_uptake"/>
</dbReference>
<dbReference type="PANTHER" id="PTHR30619:SF1">
    <property type="entry name" value="RECOMBINATION PROTEIN 2"/>
    <property type="match status" value="1"/>
</dbReference>
<evidence type="ECO:0000313" key="3">
    <source>
        <dbReference type="Proteomes" id="UP000034927"/>
    </source>
</evidence>
<dbReference type="Proteomes" id="UP000034927">
    <property type="component" value="Unassembled WGS sequence"/>
</dbReference>
<gene>
    <name evidence="2" type="ORF">UR53_C0002G0091</name>
</gene>
<dbReference type="EMBL" id="LBPO01000002">
    <property type="protein sequence ID" value="KKP59477.1"/>
    <property type="molecule type" value="Genomic_DNA"/>
</dbReference>
<dbReference type="InterPro" id="IPR035681">
    <property type="entry name" value="ComA-like_MBL"/>
</dbReference>
<dbReference type="InterPro" id="IPR036866">
    <property type="entry name" value="RibonucZ/Hydroxyglut_hydro"/>
</dbReference>
<dbReference type="CDD" id="cd07731">
    <property type="entry name" value="ComA-like_MBL-fold"/>
    <property type="match status" value="1"/>
</dbReference>
<evidence type="ECO:0000259" key="1">
    <source>
        <dbReference type="SMART" id="SM00849"/>
    </source>
</evidence>
<dbReference type="InterPro" id="IPR001279">
    <property type="entry name" value="Metallo-B-lactamas"/>
</dbReference>
<dbReference type="PATRIC" id="fig|1619045.3.peg.257"/>
<dbReference type="SUPFAM" id="SSF56281">
    <property type="entry name" value="Metallo-hydrolase/oxidoreductase"/>
    <property type="match status" value="1"/>
</dbReference>
<feature type="domain" description="Metallo-beta-lactamase" evidence="1">
    <location>
        <begin position="39"/>
        <end position="225"/>
    </location>
</feature>
<dbReference type="Gene3D" id="3.60.15.10">
    <property type="entry name" value="Ribonuclease Z/Hydroxyacylglutathione hydrolase-like"/>
    <property type="match status" value="1"/>
</dbReference>
<dbReference type="Pfam" id="PF00753">
    <property type="entry name" value="Lactamase_B"/>
    <property type="match status" value="1"/>
</dbReference>
<proteinExistence type="predicted"/>
<comment type="caution">
    <text evidence="2">The sequence shown here is derived from an EMBL/GenBank/DDBJ whole genome shotgun (WGS) entry which is preliminary data.</text>
</comment>
<organism evidence="2 3">
    <name type="scientific">Candidatus Magasanikbacteria bacterium GW2011_GWC2_34_16</name>
    <dbReference type="NCBI Taxonomy" id="1619045"/>
    <lineage>
        <taxon>Bacteria</taxon>
        <taxon>Candidatus Magasanikiibacteriota</taxon>
    </lineage>
</organism>
<name>A0A0G0DWH3_9BACT</name>
<dbReference type="AlphaFoldDB" id="A0A0G0DWH3"/>
<protein>
    <submittedName>
        <fullName evidence="2">Internalization-related competence protein ComEC/Rec2 protein</fullName>
    </submittedName>
</protein>